<name>A0ABU8B792_9BRAD</name>
<dbReference type="Proteomes" id="UP001364224">
    <property type="component" value="Unassembled WGS sequence"/>
</dbReference>
<reference evidence="1 2" key="1">
    <citation type="submission" date="2024-02" db="EMBL/GenBank/DDBJ databases">
        <title>Adaptive strategies in a cosmopolitan and abundant soil bacterium.</title>
        <authorList>
            <person name="Carini P."/>
        </authorList>
    </citation>
    <scope>NUCLEOTIDE SEQUENCE [LARGE SCALE GENOMIC DNA]</scope>
    <source>
        <strain evidence="1 2">AZCC 1608</strain>
    </source>
</reference>
<sequence>MCDYSLHAVGSRAAKVGDRLISTRFPGTETRGFAAVGEPGVAVCILPGTELSFEREIETVHAFAPLFPSFGFGMQGEQLARFRRVASRQPHVHHDALELANGRIVLVTRLREDQRASVLQLPANSRFGKVDEGHHQLIAETSSLEIAM</sequence>
<dbReference type="RefSeq" id="WP_334478471.1">
    <property type="nucleotide sequence ID" value="NZ_JAZHRV010000001.1"/>
</dbReference>
<evidence type="ECO:0000313" key="1">
    <source>
        <dbReference type="EMBL" id="MEH2553898.1"/>
    </source>
</evidence>
<proteinExistence type="predicted"/>
<protein>
    <submittedName>
        <fullName evidence="1">Uncharacterized protein</fullName>
    </submittedName>
</protein>
<gene>
    <name evidence="1" type="ORF">V1286_001427</name>
</gene>
<comment type="caution">
    <text evidence="1">The sequence shown here is derived from an EMBL/GenBank/DDBJ whole genome shotgun (WGS) entry which is preliminary data.</text>
</comment>
<accession>A0ABU8B792</accession>
<evidence type="ECO:0000313" key="2">
    <source>
        <dbReference type="Proteomes" id="UP001364224"/>
    </source>
</evidence>
<organism evidence="1 2">
    <name type="scientific">Bradyrhizobium algeriense</name>
    <dbReference type="NCBI Taxonomy" id="634784"/>
    <lineage>
        <taxon>Bacteria</taxon>
        <taxon>Pseudomonadati</taxon>
        <taxon>Pseudomonadota</taxon>
        <taxon>Alphaproteobacteria</taxon>
        <taxon>Hyphomicrobiales</taxon>
        <taxon>Nitrobacteraceae</taxon>
        <taxon>Bradyrhizobium</taxon>
    </lineage>
</organism>
<dbReference type="EMBL" id="JAZHRV010000001">
    <property type="protein sequence ID" value="MEH2553898.1"/>
    <property type="molecule type" value="Genomic_DNA"/>
</dbReference>
<keyword evidence="2" id="KW-1185">Reference proteome</keyword>